<protein>
    <submittedName>
        <fullName evidence="1">Uncharacterized protein</fullName>
    </submittedName>
</protein>
<gene>
    <name evidence="1" type="ORF">PROFUN_09518</name>
</gene>
<comment type="caution">
    <text evidence="1">The sequence shown here is derived from an EMBL/GenBank/DDBJ whole genome shotgun (WGS) entry which is preliminary data.</text>
</comment>
<name>A0A2P6NH69_9EUKA</name>
<dbReference type="Proteomes" id="UP000241769">
    <property type="component" value="Unassembled WGS sequence"/>
</dbReference>
<accession>A0A2P6NH69</accession>
<organism evidence="1 2">
    <name type="scientific">Planoprotostelium fungivorum</name>
    <dbReference type="NCBI Taxonomy" id="1890364"/>
    <lineage>
        <taxon>Eukaryota</taxon>
        <taxon>Amoebozoa</taxon>
        <taxon>Evosea</taxon>
        <taxon>Variosea</taxon>
        <taxon>Cavosteliida</taxon>
        <taxon>Cavosteliaceae</taxon>
        <taxon>Planoprotostelium</taxon>
    </lineage>
</organism>
<reference evidence="1 2" key="1">
    <citation type="journal article" date="2018" name="Genome Biol. Evol.">
        <title>Multiple Roots of Fruiting Body Formation in Amoebozoa.</title>
        <authorList>
            <person name="Hillmann F."/>
            <person name="Forbes G."/>
            <person name="Novohradska S."/>
            <person name="Ferling I."/>
            <person name="Riege K."/>
            <person name="Groth M."/>
            <person name="Westermann M."/>
            <person name="Marz M."/>
            <person name="Spaller T."/>
            <person name="Winckler T."/>
            <person name="Schaap P."/>
            <person name="Glockner G."/>
        </authorList>
    </citation>
    <scope>NUCLEOTIDE SEQUENCE [LARGE SCALE GENOMIC DNA]</scope>
    <source>
        <strain evidence="1 2">Jena</strain>
    </source>
</reference>
<dbReference type="AlphaFoldDB" id="A0A2P6NH69"/>
<keyword evidence="2" id="KW-1185">Reference proteome</keyword>
<proteinExistence type="predicted"/>
<dbReference type="InParanoid" id="A0A2P6NH69"/>
<sequence length="351" mass="40281">MADDSLQQDTLAELVMARQQCPLEESFSKLELETLNRILEDATQEQQKDVSAAVDEIANAVVHMFNRYIPPPMSSLCALLRIKGTHRSLTDYLKTIDPDAFFKKIPKRRYLKVFLDYMKFEELEWVDVKTAVEELPVIYFRTSLYRAVLKRMDADLTRDVCGQLELSTSGDLKELHFRIQDAVYPCPNRDDVSLNGIAKVNRDSRNNIKSIEILSKNRQLRRVLVKSCCYSESKGLEDEYWDKDGEVKFDVAFYSRITVALRYEPLNRQSFSVEDAALAAAGIHHLDENLFADHVMNGRQIKNCLALAQGLAKSQKRQVTAADVNQTIHICMDFIKDMCVGQKRKIDMLEV</sequence>
<evidence type="ECO:0000313" key="2">
    <source>
        <dbReference type="Proteomes" id="UP000241769"/>
    </source>
</evidence>
<evidence type="ECO:0000313" key="1">
    <source>
        <dbReference type="EMBL" id="PRP83306.1"/>
    </source>
</evidence>
<dbReference type="EMBL" id="MDYQ01000085">
    <property type="protein sequence ID" value="PRP83306.1"/>
    <property type="molecule type" value="Genomic_DNA"/>
</dbReference>